<sequence>MRTYREITTVEEWKQTLESTESRPVLLLKHSTRCPVSASALEEFEAYLKDKPREDIDYAIVLVVESRPVSNQIAEDLGVKHESPQIILIDKKKSYWNASHWAVTTKHIRAVLD</sequence>
<comment type="caution">
    <text evidence="1">The sequence shown here is derived from an EMBL/GenBank/DDBJ whole genome shotgun (WGS) entry which is preliminary data.</text>
</comment>
<dbReference type="SUPFAM" id="SSF52833">
    <property type="entry name" value="Thioredoxin-like"/>
    <property type="match status" value="1"/>
</dbReference>
<proteinExistence type="predicted"/>
<keyword evidence="2" id="KW-1185">Reference proteome</keyword>
<dbReference type="RefSeq" id="WP_138788008.1">
    <property type="nucleotide sequence ID" value="NZ_JBHTGQ010000023.1"/>
</dbReference>
<gene>
    <name evidence="1" type="primary">ytxJ</name>
    <name evidence="1" type="ORF">ACFQWB_10620</name>
</gene>
<evidence type="ECO:0000313" key="1">
    <source>
        <dbReference type="EMBL" id="MFC7750379.1"/>
    </source>
</evidence>
<dbReference type="InterPro" id="IPR022551">
    <property type="entry name" value="BrxC"/>
</dbReference>
<name>A0ABW2V2P2_9BACL</name>
<dbReference type="Proteomes" id="UP001596528">
    <property type="component" value="Unassembled WGS sequence"/>
</dbReference>
<dbReference type="Gene3D" id="3.40.30.10">
    <property type="entry name" value="Glutaredoxin"/>
    <property type="match status" value="1"/>
</dbReference>
<accession>A0ABW2V2P2</accession>
<dbReference type="NCBIfam" id="TIGR04019">
    <property type="entry name" value="B_thiol_YtxJ"/>
    <property type="match status" value="1"/>
</dbReference>
<organism evidence="1 2">
    <name type="scientific">Paenibacillus thermoaerophilus</name>
    <dbReference type="NCBI Taxonomy" id="1215385"/>
    <lineage>
        <taxon>Bacteria</taxon>
        <taxon>Bacillati</taxon>
        <taxon>Bacillota</taxon>
        <taxon>Bacilli</taxon>
        <taxon>Bacillales</taxon>
        <taxon>Paenibacillaceae</taxon>
        <taxon>Paenibacillus</taxon>
    </lineage>
</organism>
<protein>
    <submittedName>
        <fullName evidence="1">Bacillithiol system redox-active protein YtxJ</fullName>
    </submittedName>
</protein>
<evidence type="ECO:0000313" key="2">
    <source>
        <dbReference type="Proteomes" id="UP001596528"/>
    </source>
</evidence>
<dbReference type="Pfam" id="PF11009">
    <property type="entry name" value="BrxC"/>
    <property type="match status" value="1"/>
</dbReference>
<reference evidence="2" key="1">
    <citation type="journal article" date="2019" name="Int. J. Syst. Evol. Microbiol.">
        <title>The Global Catalogue of Microorganisms (GCM) 10K type strain sequencing project: providing services to taxonomists for standard genome sequencing and annotation.</title>
        <authorList>
            <consortium name="The Broad Institute Genomics Platform"/>
            <consortium name="The Broad Institute Genome Sequencing Center for Infectious Disease"/>
            <person name="Wu L."/>
            <person name="Ma J."/>
        </authorList>
    </citation>
    <scope>NUCLEOTIDE SEQUENCE [LARGE SCALE GENOMIC DNA]</scope>
    <source>
        <strain evidence="2">JCM 18657</strain>
    </source>
</reference>
<dbReference type="EMBL" id="JBHTGQ010000023">
    <property type="protein sequence ID" value="MFC7750379.1"/>
    <property type="molecule type" value="Genomic_DNA"/>
</dbReference>
<dbReference type="InterPro" id="IPR036249">
    <property type="entry name" value="Thioredoxin-like_sf"/>
</dbReference>